<dbReference type="Gene3D" id="2.40.30.170">
    <property type="match status" value="1"/>
</dbReference>
<reference evidence="4 5" key="1">
    <citation type="submission" date="2019-09" db="EMBL/GenBank/DDBJ databases">
        <title>Genome sequence of Rhodovastum atsumiense, a diverse member of the Acetobacteraceae family of non-sulfur purple photosynthetic bacteria.</title>
        <authorList>
            <person name="Meyer T."/>
            <person name="Kyndt J."/>
        </authorList>
    </citation>
    <scope>NUCLEOTIDE SEQUENCE [LARGE SCALE GENOMIC DNA]</scope>
    <source>
        <strain evidence="4 5">DSM 21279</strain>
    </source>
</reference>
<gene>
    <name evidence="4" type="ORF">F1189_27095</name>
</gene>
<dbReference type="Gene3D" id="2.40.50.100">
    <property type="match status" value="1"/>
</dbReference>
<feature type="domain" description="Multidrug resistance protein MdtA-like barrel-sandwich hybrid" evidence="3">
    <location>
        <begin position="75"/>
        <end position="264"/>
    </location>
</feature>
<evidence type="ECO:0000256" key="2">
    <source>
        <dbReference type="SAM" id="Phobius"/>
    </source>
</evidence>
<keyword evidence="2" id="KW-1133">Transmembrane helix</keyword>
<evidence type="ECO:0000256" key="1">
    <source>
        <dbReference type="SAM" id="Coils"/>
    </source>
</evidence>
<dbReference type="Pfam" id="PF25917">
    <property type="entry name" value="BSH_RND"/>
    <property type="match status" value="1"/>
</dbReference>
<feature type="coiled-coil region" evidence="1">
    <location>
        <begin position="134"/>
        <end position="234"/>
    </location>
</feature>
<dbReference type="SUPFAM" id="SSF111369">
    <property type="entry name" value="HlyD-like secretion proteins"/>
    <property type="match status" value="2"/>
</dbReference>
<dbReference type="OrthoDB" id="9811754at2"/>
<dbReference type="Proteomes" id="UP000325255">
    <property type="component" value="Unassembled WGS sequence"/>
</dbReference>
<dbReference type="InterPro" id="IPR058625">
    <property type="entry name" value="MdtA-like_BSH"/>
</dbReference>
<keyword evidence="2" id="KW-0472">Membrane</keyword>
<dbReference type="AlphaFoldDB" id="A0A5M6IKZ9"/>
<keyword evidence="5" id="KW-1185">Reference proteome</keyword>
<protein>
    <submittedName>
        <fullName evidence="4">HlyD family secretion protein</fullName>
    </submittedName>
</protein>
<dbReference type="EMBL" id="VWPK01000066">
    <property type="protein sequence ID" value="KAA5608852.1"/>
    <property type="molecule type" value="Genomic_DNA"/>
</dbReference>
<comment type="caution">
    <text evidence="4">The sequence shown here is derived from an EMBL/GenBank/DDBJ whole genome shotgun (WGS) entry which is preliminary data.</text>
</comment>
<dbReference type="InterPro" id="IPR050739">
    <property type="entry name" value="MFP"/>
</dbReference>
<dbReference type="Gene3D" id="1.10.287.470">
    <property type="entry name" value="Helix hairpin bin"/>
    <property type="match status" value="1"/>
</dbReference>
<evidence type="ECO:0000259" key="3">
    <source>
        <dbReference type="Pfam" id="PF25917"/>
    </source>
</evidence>
<keyword evidence="2" id="KW-0812">Transmembrane</keyword>
<dbReference type="PANTHER" id="PTHR30386">
    <property type="entry name" value="MEMBRANE FUSION SUBUNIT OF EMRAB-TOLC MULTIDRUG EFFLUX PUMP"/>
    <property type="match status" value="1"/>
</dbReference>
<proteinExistence type="predicted"/>
<accession>A0A5M6IKZ9</accession>
<sequence length="394" mass="40754">MNAVSEKPAAVPDARSAAAVPSAVPSSSRLRRRLLRGGLMLAALVAAGLAGRWWLVEGRWIEATDNAYVQGDIAVLSSRIEGEVIAIPVTDNQAVRAGDPLVLLDPRDWAAKLDQARGTAAEAVAAVATTRRQVEQSRAAIAQSEALMAQATAERTRAAAEANRAAALVGPGWTSRQANDQAVADLRKAEAAQASARAQNAAATHALAVAEAQVTQAEARRVGAEAALRLAENNLSYTAIRAPFDGVVGNRAAQLGQHVAPGQLLIALAPPPARLFVVANFKETQLRAMRSGQVVRLVPDIDSAAAVTGRVDSLAPATGALFSLLPPENATGNFTKVVQRVPVKIVLAPGEAERVSWLRAGLSVTAEVDTRAGGTGPVGLIGVAAATLGVRRGD</sequence>
<evidence type="ECO:0000313" key="5">
    <source>
        <dbReference type="Proteomes" id="UP000325255"/>
    </source>
</evidence>
<evidence type="ECO:0000313" key="4">
    <source>
        <dbReference type="EMBL" id="KAA5608852.1"/>
    </source>
</evidence>
<dbReference type="PANTHER" id="PTHR30386:SF24">
    <property type="entry name" value="MULTIDRUG RESISTANCE EFFLUX PUMP"/>
    <property type="match status" value="1"/>
</dbReference>
<feature type="transmembrane region" description="Helical" evidence="2">
    <location>
        <begin position="34"/>
        <end position="55"/>
    </location>
</feature>
<name>A0A5M6IKZ9_9PROT</name>
<dbReference type="RefSeq" id="WP_150044829.1">
    <property type="nucleotide sequence ID" value="NZ_OW485601.1"/>
</dbReference>
<organism evidence="4 5">
    <name type="scientific">Rhodovastum atsumiense</name>
    <dbReference type="NCBI Taxonomy" id="504468"/>
    <lineage>
        <taxon>Bacteria</taxon>
        <taxon>Pseudomonadati</taxon>
        <taxon>Pseudomonadota</taxon>
        <taxon>Alphaproteobacteria</taxon>
        <taxon>Acetobacterales</taxon>
        <taxon>Acetobacteraceae</taxon>
        <taxon>Rhodovastum</taxon>
    </lineage>
</organism>
<keyword evidence="1" id="KW-0175">Coiled coil</keyword>